<accession>A5C0H7</accession>
<evidence type="ECO:0000256" key="2">
    <source>
        <dbReference type="ARBA" id="ARBA00022864"/>
    </source>
</evidence>
<evidence type="ECO:0000256" key="1">
    <source>
        <dbReference type="ARBA" id="ARBA00022490"/>
    </source>
</evidence>
<dbReference type="Pfam" id="PF01627">
    <property type="entry name" value="Hpt"/>
    <property type="match status" value="1"/>
</dbReference>
<reference evidence="8" key="1">
    <citation type="journal article" date="2007" name="PLoS ONE">
        <title>The first genome sequence of an elite grapevine cultivar (Pinot noir Vitis vinifera L.): coping with a highly heterozygous genome.</title>
        <authorList>
            <person name="Velasco R."/>
            <person name="Zharkikh A."/>
            <person name="Troggio M."/>
            <person name="Cartwright D.A."/>
            <person name="Cestaro A."/>
            <person name="Pruss D."/>
            <person name="Pindo M."/>
            <person name="FitzGerald L.M."/>
            <person name="Vezzulli S."/>
            <person name="Reid J."/>
            <person name="Malacarne G."/>
            <person name="Iliev D."/>
            <person name="Coppola G."/>
            <person name="Wardell B."/>
            <person name="Micheletti D."/>
            <person name="Macalma T."/>
            <person name="Facci M."/>
            <person name="Mitchell J.T."/>
            <person name="Perazzolli M."/>
            <person name="Eldredge G."/>
            <person name="Gatto P."/>
            <person name="Oyzerski R."/>
            <person name="Moretto M."/>
            <person name="Gutin N."/>
            <person name="Stefanini M."/>
            <person name="Chen Y."/>
            <person name="Segala C."/>
            <person name="Davenport C."/>
            <person name="Dematte L."/>
            <person name="Mraz A."/>
            <person name="Battilana J."/>
            <person name="Stormo K."/>
            <person name="Costa F."/>
            <person name="Tao Q."/>
            <person name="Si-Ammour A."/>
            <person name="Harkins T."/>
            <person name="Lackey A."/>
            <person name="Perbost C."/>
            <person name="Taillon B."/>
            <person name="Stella A."/>
            <person name="Solovyev V."/>
            <person name="Fawcett J.A."/>
            <person name="Sterck L."/>
            <person name="Vandepoele K."/>
            <person name="Grando S.M."/>
            <person name="Toppo S."/>
            <person name="Moser C."/>
            <person name="Lanchbury J."/>
            <person name="Bogden R."/>
            <person name="Skolnick M."/>
            <person name="Sgaramella V."/>
            <person name="Bhatnagar S.K."/>
            <person name="Fontana P."/>
            <person name="Gutin A."/>
            <person name="Van de Peer Y."/>
            <person name="Salamini F."/>
            <person name="Viola R."/>
        </authorList>
    </citation>
    <scope>NUCLEOTIDE SEQUENCE</scope>
</reference>
<dbReference type="GO" id="GO:0005634">
    <property type="term" value="C:nucleus"/>
    <property type="evidence" value="ECO:0007669"/>
    <property type="project" value="UniProtKB-SubCell"/>
</dbReference>
<dbReference type="GO" id="GO:0005829">
    <property type="term" value="C:cytosol"/>
    <property type="evidence" value="ECO:0007669"/>
    <property type="project" value="UniProtKB-SubCell"/>
</dbReference>
<comment type="function">
    <text evidence="6">Functions as a two-component phosphorelay mediators between cytokinin sensor histidine kinases and response regulators (B-type ARRs). Plays an important role in propagating cytokinin signal transduction.</text>
</comment>
<dbReference type="EMBL" id="AM477737">
    <property type="protein sequence ID" value="CAN83790.1"/>
    <property type="molecule type" value="Genomic_DNA"/>
</dbReference>
<dbReference type="InterPro" id="IPR045871">
    <property type="entry name" value="AHP1-5/YPD1"/>
</dbReference>
<keyword evidence="3" id="KW-0007">Acetylation</keyword>
<gene>
    <name evidence="8" type="ORF">VITISV_014230</name>
</gene>
<dbReference type="InterPro" id="IPR008207">
    <property type="entry name" value="Sig_transdc_His_kin_Hpt_dom"/>
</dbReference>
<proteinExistence type="predicted"/>
<dbReference type="FunFam" id="1.20.120.160:FF:000001">
    <property type="entry name" value="Histidine-containing phosphotransfer protein 1"/>
    <property type="match status" value="1"/>
</dbReference>
<keyword evidence="1" id="KW-0963">Cytoplasm</keyword>
<dbReference type="SUPFAM" id="SSF47226">
    <property type="entry name" value="Histidine-containing phosphotransfer domain, HPT domain"/>
    <property type="match status" value="1"/>
</dbReference>
<dbReference type="ExpressionAtlas" id="A5C0H7">
    <property type="expression patterns" value="baseline"/>
</dbReference>
<dbReference type="GO" id="GO:0009736">
    <property type="term" value="P:cytokinin-activated signaling pathway"/>
    <property type="evidence" value="ECO:0007669"/>
    <property type="project" value="UniProtKB-KW"/>
</dbReference>
<comment type="domain">
    <text evidence="6">Histidine-containing phosphotransfer domain (HPt) contains an active histidine that mediates the phosphotransfer.</text>
</comment>
<evidence type="ECO:0000313" key="8">
    <source>
        <dbReference type="EMBL" id="CAN83790.1"/>
    </source>
</evidence>
<dbReference type="GO" id="GO:0009927">
    <property type="term" value="F:histidine phosphotransfer kinase activity"/>
    <property type="evidence" value="ECO:0007669"/>
    <property type="project" value="UniProtKB-UniRule"/>
</dbReference>
<sequence length="162" mass="18576">MATNREALNQQLQQIVNSLKEQGILDNQFGIVHSLKEYNSPFFLAEMIPMFSQNVQTILRDLTRTLEKEPVNYYDLEEYCIKLKGCTSSIGARRMALACVTLRQAVDNKNKDGCDSALNGMRHEYQNLQSSLDIILEFMMTSQLFMCLTAMYLSSGHQMQFL</sequence>
<dbReference type="InterPro" id="IPR036641">
    <property type="entry name" value="HPT_dom_sf"/>
</dbReference>
<dbReference type="PANTHER" id="PTHR28242">
    <property type="entry name" value="PHOSPHORELAY INTERMEDIATE PROTEIN YPD1"/>
    <property type="match status" value="1"/>
</dbReference>
<dbReference type="Gene3D" id="1.20.120.160">
    <property type="entry name" value="HPT domain"/>
    <property type="match status" value="1"/>
</dbReference>
<dbReference type="GO" id="GO:0000160">
    <property type="term" value="P:phosphorelay signal transduction system"/>
    <property type="evidence" value="ECO:0007669"/>
    <property type="project" value="UniProtKB-UniRule"/>
</dbReference>
<keyword evidence="2 6" id="KW-0932">Cytokinin signaling pathway</keyword>
<name>A5C0H7_VITVI</name>
<keyword evidence="4 6" id="KW-0902">Two-component regulatory system</keyword>
<dbReference type="PANTHER" id="PTHR28242:SF63">
    <property type="entry name" value="HISTIDINE-CONTAINING PHOSPHOTRANSFER PROTEIN"/>
    <property type="match status" value="1"/>
</dbReference>
<evidence type="ECO:0000256" key="4">
    <source>
        <dbReference type="ARBA" id="ARBA00023012"/>
    </source>
</evidence>
<evidence type="ECO:0000256" key="6">
    <source>
        <dbReference type="RuleBase" id="RU369004"/>
    </source>
</evidence>
<keyword evidence="5" id="KW-0539">Nucleus</keyword>
<evidence type="ECO:0000259" key="7">
    <source>
        <dbReference type="Pfam" id="PF01627"/>
    </source>
</evidence>
<protein>
    <recommendedName>
        <fullName evidence="6">Histidine-containing phosphotransfer protein</fullName>
    </recommendedName>
</protein>
<dbReference type="AlphaFoldDB" id="A5C0H7"/>
<feature type="domain" description="HPt" evidence="7">
    <location>
        <begin position="46"/>
        <end position="130"/>
    </location>
</feature>
<organism evidence="8">
    <name type="scientific">Vitis vinifera</name>
    <name type="common">Grape</name>
    <dbReference type="NCBI Taxonomy" id="29760"/>
    <lineage>
        <taxon>Eukaryota</taxon>
        <taxon>Viridiplantae</taxon>
        <taxon>Streptophyta</taxon>
        <taxon>Embryophyta</taxon>
        <taxon>Tracheophyta</taxon>
        <taxon>Spermatophyta</taxon>
        <taxon>Magnoliopsida</taxon>
        <taxon>eudicotyledons</taxon>
        <taxon>Gunneridae</taxon>
        <taxon>Pentapetalae</taxon>
        <taxon>rosids</taxon>
        <taxon>Vitales</taxon>
        <taxon>Vitaceae</taxon>
        <taxon>Viteae</taxon>
        <taxon>Vitis</taxon>
    </lineage>
</organism>
<evidence type="ECO:0000256" key="3">
    <source>
        <dbReference type="ARBA" id="ARBA00022990"/>
    </source>
</evidence>
<evidence type="ECO:0000256" key="5">
    <source>
        <dbReference type="ARBA" id="ARBA00023242"/>
    </source>
</evidence>
<comment type="subcellular location">
    <subcellularLocation>
        <location evidence="6">Cytoplasm</location>
        <location evidence="6">Cytosol</location>
    </subcellularLocation>
    <subcellularLocation>
        <location evidence="6">Nucleus</location>
    </subcellularLocation>
</comment>
<dbReference type="GO" id="GO:0043424">
    <property type="term" value="F:protein histidine kinase binding"/>
    <property type="evidence" value="ECO:0007669"/>
    <property type="project" value="UniProtKB-UniRule"/>
</dbReference>